<dbReference type="AlphaFoldDB" id="A0A1M5IVS6"/>
<dbReference type="Proteomes" id="UP000184480">
    <property type="component" value="Unassembled WGS sequence"/>
</dbReference>
<evidence type="ECO:0000313" key="2">
    <source>
        <dbReference type="Proteomes" id="UP000184480"/>
    </source>
</evidence>
<sequence length="82" mass="9282">MTLLDILQNKPTLYGSIMVKGSQKIGSFRPKYNKYTNTIQYAYYTEKGNRGQVGFSLNTGYHLLNKGQLSLDPEKGKIGNYL</sequence>
<reference evidence="2" key="1">
    <citation type="submission" date="2016-11" db="EMBL/GenBank/DDBJ databases">
        <authorList>
            <person name="Varghese N."/>
            <person name="Submissions S."/>
        </authorList>
    </citation>
    <scope>NUCLEOTIDE SEQUENCE [LARGE SCALE GENOMIC DNA]</scope>
    <source>
        <strain evidence="2">DSM 27370</strain>
    </source>
</reference>
<evidence type="ECO:0000313" key="1">
    <source>
        <dbReference type="EMBL" id="SHG32149.1"/>
    </source>
</evidence>
<gene>
    <name evidence="1" type="ORF">SAMN05444362_12128</name>
</gene>
<accession>A0A1M5IVS6</accession>
<proteinExistence type="predicted"/>
<dbReference type="RefSeq" id="WP_062184260.1">
    <property type="nucleotide sequence ID" value="NZ_BBXL01000026.1"/>
</dbReference>
<organism evidence="1 2">
    <name type="scientific">Dysgonomonas macrotermitis</name>
    <dbReference type="NCBI Taxonomy" id="1346286"/>
    <lineage>
        <taxon>Bacteria</taxon>
        <taxon>Pseudomonadati</taxon>
        <taxon>Bacteroidota</taxon>
        <taxon>Bacteroidia</taxon>
        <taxon>Bacteroidales</taxon>
        <taxon>Dysgonomonadaceae</taxon>
        <taxon>Dysgonomonas</taxon>
    </lineage>
</organism>
<name>A0A1M5IVS6_9BACT</name>
<dbReference type="EMBL" id="FQUC01000021">
    <property type="protein sequence ID" value="SHG32149.1"/>
    <property type="molecule type" value="Genomic_DNA"/>
</dbReference>
<protein>
    <submittedName>
        <fullName evidence="1">Uncharacterized protein</fullName>
    </submittedName>
</protein>
<dbReference type="STRING" id="1346286.SAMN05444362_12128"/>
<keyword evidence="2" id="KW-1185">Reference proteome</keyword>